<dbReference type="AlphaFoldDB" id="A0A0V0T5H8"/>
<dbReference type="EMBL" id="JYDJ01000605">
    <property type="protein sequence ID" value="KRX34232.1"/>
    <property type="molecule type" value="Genomic_DNA"/>
</dbReference>
<keyword evidence="3" id="KW-1185">Reference proteome</keyword>
<proteinExistence type="predicted"/>
<name>A0A0V0T5H8_9BILA</name>
<protein>
    <submittedName>
        <fullName evidence="2">Uncharacterized protein</fullName>
    </submittedName>
</protein>
<evidence type="ECO:0000313" key="2">
    <source>
        <dbReference type="EMBL" id="KRX34232.1"/>
    </source>
</evidence>
<dbReference type="Proteomes" id="UP000055048">
    <property type="component" value="Unassembled WGS sequence"/>
</dbReference>
<sequence length="144" mass="16723">MDFDTVFRETRSGQNVRQIIVLPDLDVFEPDTVSENELDCTFQQSHSSSDDEKTMHPPMREENHTSGVDDRSTLKQNLSLLNNHCYYLALVLNQTFQNQMRKYHQSSGQLNTFACTLHHSFFPPSHLRQIVRPLSACIPTWQQL</sequence>
<gene>
    <name evidence="2" type="ORF">T05_10336</name>
</gene>
<comment type="caution">
    <text evidence="2">The sequence shown here is derived from an EMBL/GenBank/DDBJ whole genome shotgun (WGS) entry which is preliminary data.</text>
</comment>
<reference evidence="2 3" key="1">
    <citation type="submission" date="2015-01" db="EMBL/GenBank/DDBJ databases">
        <title>Evolution of Trichinella species and genotypes.</title>
        <authorList>
            <person name="Korhonen P.K."/>
            <person name="Edoardo P."/>
            <person name="Giuseppe L.R."/>
            <person name="Gasser R.B."/>
        </authorList>
    </citation>
    <scope>NUCLEOTIDE SEQUENCE [LARGE SCALE GENOMIC DNA]</scope>
    <source>
        <strain evidence="2">ISS417</strain>
    </source>
</reference>
<evidence type="ECO:0000256" key="1">
    <source>
        <dbReference type="SAM" id="MobiDB-lite"/>
    </source>
</evidence>
<feature type="region of interest" description="Disordered" evidence="1">
    <location>
        <begin position="41"/>
        <end position="71"/>
    </location>
</feature>
<feature type="compositionally biased region" description="Basic and acidic residues" evidence="1">
    <location>
        <begin position="48"/>
        <end position="71"/>
    </location>
</feature>
<organism evidence="2 3">
    <name type="scientific">Trichinella murrelli</name>
    <dbReference type="NCBI Taxonomy" id="144512"/>
    <lineage>
        <taxon>Eukaryota</taxon>
        <taxon>Metazoa</taxon>
        <taxon>Ecdysozoa</taxon>
        <taxon>Nematoda</taxon>
        <taxon>Enoplea</taxon>
        <taxon>Dorylaimia</taxon>
        <taxon>Trichinellida</taxon>
        <taxon>Trichinellidae</taxon>
        <taxon>Trichinella</taxon>
    </lineage>
</organism>
<evidence type="ECO:0000313" key="3">
    <source>
        <dbReference type="Proteomes" id="UP000055048"/>
    </source>
</evidence>
<accession>A0A0V0T5H8</accession>